<dbReference type="Pfam" id="PF13229">
    <property type="entry name" value="Beta_helix"/>
    <property type="match status" value="1"/>
</dbReference>
<dbReference type="RefSeq" id="WP_181267201.1">
    <property type="nucleotide sequence ID" value="NZ_BAAAGB010000001.1"/>
</dbReference>
<feature type="chain" id="PRO_5031188061" evidence="1">
    <location>
        <begin position="23"/>
        <end position="313"/>
    </location>
</feature>
<dbReference type="InterPro" id="IPR012334">
    <property type="entry name" value="Pectin_lyas_fold"/>
</dbReference>
<comment type="caution">
    <text evidence="3">The sequence shown here is derived from an EMBL/GenBank/DDBJ whole genome shotgun (WGS) entry which is preliminary data.</text>
</comment>
<keyword evidence="4" id="KW-1185">Reference proteome</keyword>
<accession>A0A7V8RD87</accession>
<name>A0A7V8RD87_9SPHN</name>
<proteinExistence type="predicted"/>
<dbReference type="AlphaFoldDB" id="A0A7V8RD87"/>
<protein>
    <submittedName>
        <fullName evidence="3">Right-handed parallel beta-helix repeat-containing protein</fullName>
    </submittedName>
</protein>
<feature type="domain" description="Right handed beta helix" evidence="2">
    <location>
        <begin position="100"/>
        <end position="251"/>
    </location>
</feature>
<sequence>MTTLRIILVAALALISALPLFAQQQRPMPYRIAETGKTYRSLSDAVNKIGGGTGTIEVAPGIWRDCAVQEAGNITYRAATPGTAIFDGGVCEGKATLVLRGRSARVEGLIFQNIGVPDENGAGIRLEWGDLSVFNSLFRNSQQGILTAQNPGGRIVIDKSSFSGLGICASDCAHSIYIGDYGSLTVTRSRFERGQGGHYVKSRAAQVSITDSSFDDSQGNGTNYMIDLPGGASGEITRNIFVQGQNKENWSAFIAVAAEGRSYSSAGLQIYGNDASLAPGVDRATWFVANWSRDRIPLGENRLGKGLSAYDQR</sequence>
<evidence type="ECO:0000313" key="4">
    <source>
        <dbReference type="Proteomes" id="UP000589292"/>
    </source>
</evidence>
<dbReference type="Proteomes" id="UP000589292">
    <property type="component" value="Unassembled WGS sequence"/>
</dbReference>
<evidence type="ECO:0000313" key="3">
    <source>
        <dbReference type="EMBL" id="MBA1374335.1"/>
    </source>
</evidence>
<evidence type="ECO:0000259" key="2">
    <source>
        <dbReference type="Pfam" id="PF13229"/>
    </source>
</evidence>
<keyword evidence="1" id="KW-0732">Signal</keyword>
<dbReference type="InterPro" id="IPR011050">
    <property type="entry name" value="Pectin_lyase_fold/virulence"/>
</dbReference>
<dbReference type="Gene3D" id="2.160.20.10">
    <property type="entry name" value="Single-stranded right-handed beta-helix, Pectin lyase-like"/>
    <property type="match status" value="1"/>
</dbReference>
<feature type="signal peptide" evidence="1">
    <location>
        <begin position="1"/>
        <end position="22"/>
    </location>
</feature>
<dbReference type="InterPro" id="IPR039448">
    <property type="entry name" value="Beta_helix"/>
</dbReference>
<evidence type="ECO:0000256" key="1">
    <source>
        <dbReference type="SAM" id="SignalP"/>
    </source>
</evidence>
<dbReference type="SUPFAM" id="SSF51126">
    <property type="entry name" value="Pectin lyase-like"/>
    <property type="match status" value="1"/>
</dbReference>
<dbReference type="EMBL" id="VDES01000002">
    <property type="protein sequence ID" value="MBA1374335.1"/>
    <property type="molecule type" value="Genomic_DNA"/>
</dbReference>
<organism evidence="3 4">
    <name type="scientific">Sphingomonas ursincola</name>
    <dbReference type="NCBI Taxonomy" id="56361"/>
    <lineage>
        <taxon>Bacteria</taxon>
        <taxon>Pseudomonadati</taxon>
        <taxon>Pseudomonadota</taxon>
        <taxon>Alphaproteobacteria</taxon>
        <taxon>Sphingomonadales</taxon>
        <taxon>Sphingomonadaceae</taxon>
        <taxon>Sphingomonas</taxon>
    </lineage>
</organism>
<reference evidence="3 4" key="1">
    <citation type="journal article" date="1994" name="Int. J. Syst. Bacteriol.">
        <title>Phylogenetic positions of novel aerobic, bacteriochlorophyll a-containing bacteria and description of Roseococcus thiosulfatophilus gen. nov., sp. nov., Erythromicrobium ramosum gen. nov., sp. nov., and Erythrobacter litoralis sp. nov.</title>
        <authorList>
            <person name="Yurkov V."/>
            <person name="Stackebrandt E."/>
            <person name="Holmes A."/>
            <person name="Fuerst J.A."/>
            <person name="Hugenholtz P."/>
            <person name="Golecki J."/>
            <person name="Gad'on N."/>
            <person name="Gorlenko V.M."/>
            <person name="Kompantseva E.I."/>
            <person name="Drews G."/>
        </authorList>
    </citation>
    <scope>NUCLEOTIDE SEQUENCE [LARGE SCALE GENOMIC DNA]</scope>
    <source>
        <strain evidence="3 4">KR-99</strain>
    </source>
</reference>
<gene>
    <name evidence="3" type="ORF">FG486_08285</name>
</gene>